<dbReference type="InterPro" id="IPR019887">
    <property type="entry name" value="Tscrpt_reg_AsnC/Lrp_C"/>
</dbReference>
<reference evidence="5" key="2">
    <citation type="submission" date="2020-09" db="EMBL/GenBank/DDBJ databases">
        <authorList>
            <person name="Sun Q."/>
            <person name="Zhou Y."/>
        </authorList>
    </citation>
    <scope>NUCLEOTIDE SEQUENCE</scope>
    <source>
        <strain evidence="5">CGMCC 1.15254</strain>
    </source>
</reference>
<dbReference type="InterPro" id="IPR011991">
    <property type="entry name" value="ArsR-like_HTH"/>
</dbReference>
<dbReference type="AlphaFoldDB" id="A0A917BX77"/>
<dbReference type="RefSeq" id="WP_188663595.1">
    <property type="nucleotide sequence ID" value="NZ_BMHV01000009.1"/>
</dbReference>
<dbReference type="PROSITE" id="PS00519">
    <property type="entry name" value="HTH_ASNC_1"/>
    <property type="match status" value="1"/>
</dbReference>
<sequence>MDAKDVQIIRVLQENGRLSNQELSEKVNLSPSPCLRRLRLLEKQGVIKGYTALVDQKAYGLPLTVFIQVRLERHNTEAVRTFEQRVKMIPEIMDCYITTGGSDYLLRVVCQDLDAYEFFVRETLHNVPGIASIDTSFAYSVVKQGHVFPEISETQ</sequence>
<dbReference type="FunFam" id="1.10.10.10:FF:000186">
    <property type="entry name" value="AsnC family transcriptional regulator"/>
    <property type="match status" value="1"/>
</dbReference>
<accession>A0A917BX77</accession>
<dbReference type="InterPro" id="IPR019888">
    <property type="entry name" value="Tscrpt_reg_AsnC-like"/>
</dbReference>
<dbReference type="GO" id="GO:0043565">
    <property type="term" value="F:sequence-specific DNA binding"/>
    <property type="evidence" value="ECO:0007669"/>
    <property type="project" value="InterPro"/>
</dbReference>
<proteinExistence type="predicted"/>
<dbReference type="GO" id="GO:0043200">
    <property type="term" value="P:response to amino acid"/>
    <property type="evidence" value="ECO:0007669"/>
    <property type="project" value="TreeGrafter"/>
</dbReference>
<keyword evidence="6" id="KW-1185">Reference proteome</keyword>
<comment type="caution">
    <text evidence="5">The sequence shown here is derived from an EMBL/GenBank/DDBJ whole genome shotgun (WGS) entry which is preliminary data.</text>
</comment>
<feature type="domain" description="HTH asnC-type" evidence="4">
    <location>
        <begin position="1"/>
        <end position="62"/>
    </location>
</feature>
<dbReference type="PRINTS" id="PR00033">
    <property type="entry name" value="HTHASNC"/>
</dbReference>
<evidence type="ECO:0000256" key="2">
    <source>
        <dbReference type="ARBA" id="ARBA00023125"/>
    </source>
</evidence>
<dbReference type="Gene3D" id="3.30.70.920">
    <property type="match status" value="1"/>
</dbReference>
<dbReference type="Pfam" id="PF13412">
    <property type="entry name" value="HTH_24"/>
    <property type="match status" value="1"/>
</dbReference>
<dbReference type="PANTHER" id="PTHR30154:SF34">
    <property type="entry name" value="TRANSCRIPTIONAL REGULATOR AZLB"/>
    <property type="match status" value="1"/>
</dbReference>
<dbReference type="PANTHER" id="PTHR30154">
    <property type="entry name" value="LEUCINE-RESPONSIVE REGULATORY PROTEIN"/>
    <property type="match status" value="1"/>
</dbReference>
<dbReference type="InterPro" id="IPR036390">
    <property type="entry name" value="WH_DNA-bd_sf"/>
</dbReference>
<dbReference type="InterPro" id="IPR019885">
    <property type="entry name" value="Tscrpt_reg_HTH_AsnC-type_CS"/>
</dbReference>
<dbReference type="Gene3D" id="1.10.10.10">
    <property type="entry name" value="Winged helix-like DNA-binding domain superfamily/Winged helix DNA-binding domain"/>
    <property type="match status" value="1"/>
</dbReference>
<name>A0A917BX77_9PROT</name>
<evidence type="ECO:0000259" key="4">
    <source>
        <dbReference type="PROSITE" id="PS50956"/>
    </source>
</evidence>
<protein>
    <recommendedName>
        <fullName evidence="4">HTH asnC-type domain-containing protein</fullName>
    </recommendedName>
</protein>
<keyword evidence="3" id="KW-0804">Transcription</keyword>
<reference evidence="5" key="1">
    <citation type="journal article" date="2014" name="Int. J. Syst. Evol. Microbiol.">
        <title>Complete genome sequence of Corynebacterium casei LMG S-19264T (=DSM 44701T), isolated from a smear-ripened cheese.</title>
        <authorList>
            <consortium name="US DOE Joint Genome Institute (JGI-PGF)"/>
            <person name="Walter F."/>
            <person name="Albersmeier A."/>
            <person name="Kalinowski J."/>
            <person name="Ruckert C."/>
        </authorList>
    </citation>
    <scope>NUCLEOTIDE SEQUENCE</scope>
    <source>
        <strain evidence="5">CGMCC 1.15254</strain>
    </source>
</reference>
<organism evidence="5 6">
    <name type="scientific">Terasakiella brassicae</name>
    <dbReference type="NCBI Taxonomy" id="1634917"/>
    <lineage>
        <taxon>Bacteria</taxon>
        <taxon>Pseudomonadati</taxon>
        <taxon>Pseudomonadota</taxon>
        <taxon>Alphaproteobacteria</taxon>
        <taxon>Rhodospirillales</taxon>
        <taxon>Terasakiellaceae</taxon>
        <taxon>Terasakiella</taxon>
    </lineage>
</organism>
<gene>
    <name evidence="5" type="ORF">GCM10011332_15690</name>
</gene>
<evidence type="ECO:0000256" key="1">
    <source>
        <dbReference type="ARBA" id="ARBA00023015"/>
    </source>
</evidence>
<dbReference type="Pfam" id="PF01037">
    <property type="entry name" value="AsnC_trans_reg"/>
    <property type="match status" value="1"/>
</dbReference>
<dbReference type="InterPro" id="IPR036388">
    <property type="entry name" value="WH-like_DNA-bd_sf"/>
</dbReference>
<keyword evidence="1" id="KW-0805">Transcription regulation</keyword>
<evidence type="ECO:0000313" key="5">
    <source>
        <dbReference type="EMBL" id="GGF62674.1"/>
    </source>
</evidence>
<dbReference type="CDD" id="cd00090">
    <property type="entry name" value="HTH_ARSR"/>
    <property type="match status" value="1"/>
</dbReference>
<dbReference type="GO" id="GO:0005829">
    <property type="term" value="C:cytosol"/>
    <property type="evidence" value="ECO:0007669"/>
    <property type="project" value="TreeGrafter"/>
</dbReference>
<dbReference type="SMART" id="SM00344">
    <property type="entry name" value="HTH_ASNC"/>
    <property type="match status" value="1"/>
</dbReference>
<dbReference type="InterPro" id="IPR011008">
    <property type="entry name" value="Dimeric_a/b-barrel"/>
</dbReference>
<dbReference type="SUPFAM" id="SSF46785">
    <property type="entry name" value="Winged helix' DNA-binding domain"/>
    <property type="match status" value="1"/>
</dbReference>
<dbReference type="PROSITE" id="PS50956">
    <property type="entry name" value="HTH_ASNC_2"/>
    <property type="match status" value="1"/>
</dbReference>
<dbReference type="InterPro" id="IPR000485">
    <property type="entry name" value="AsnC-type_HTH_dom"/>
</dbReference>
<keyword evidence="2" id="KW-0238">DNA-binding</keyword>
<dbReference type="Proteomes" id="UP000632498">
    <property type="component" value="Unassembled WGS sequence"/>
</dbReference>
<dbReference type="SUPFAM" id="SSF54909">
    <property type="entry name" value="Dimeric alpha+beta barrel"/>
    <property type="match status" value="1"/>
</dbReference>
<dbReference type="GO" id="GO:0006355">
    <property type="term" value="P:regulation of DNA-templated transcription"/>
    <property type="evidence" value="ECO:0007669"/>
    <property type="project" value="UniProtKB-ARBA"/>
</dbReference>
<evidence type="ECO:0000313" key="6">
    <source>
        <dbReference type="Proteomes" id="UP000632498"/>
    </source>
</evidence>
<dbReference type="EMBL" id="BMHV01000009">
    <property type="protein sequence ID" value="GGF62674.1"/>
    <property type="molecule type" value="Genomic_DNA"/>
</dbReference>
<evidence type="ECO:0000256" key="3">
    <source>
        <dbReference type="ARBA" id="ARBA00023163"/>
    </source>
</evidence>